<keyword evidence="2" id="KW-1185">Reference proteome</keyword>
<comment type="caution">
    <text evidence="1">The sequence shown here is derived from an EMBL/GenBank/DDBJ whole genome shotgun (WGS) entry which is preliminary data.</text>
</comment>
<dbReference type="Proteomes" id="UP001489897">
    <property type="component" value="Unassembled WGS sequence"/>
</dbReference>
<dbReference type="Pfam" id="PF14559">
    <property type="entry name" value="TPR_19"/>
    <property type="match status" value="1"/>
</dbReference>
<evidence type="ECO:0000313" key="1">
    <source>
        <dbReference type="EMBL" id="MEM5421241.1"/>
    </source>
</evidence>
<name>A0ABU9RMD5_9BURK</name>
<dbReference type="PANTHER" id="PTHR12558:SF33">
    <property type="entry name" value="BLL7664 PROTEIN"/>
    <property type="match status" value="1"/>
</dbReference>
<protein>
    <submittedName>
        <fullName evidence="1">Tetratricopeptide repeat protein</fullName>
    </submittedName>
</protein>
<dbReference type="SUPFAM" id="SSF48452">
    <property type="entry name" value="TPR-like"/>
    <property type="match status" value="1"/>
</dbReference>
<accession>A0ABU9RMD5</accession>
<evidence type="ECO:0000313" key="2">
    <source>
        <dbReference type="Proteomes" id="UP001489897"/>
    </source>
</evidence>
<dbReference type="PANTHER" id="PTHR12558">
    <property type="entry name" value="CELL DIVISION CYCLE 16,23,27"/>
    <property type="match status" value="1"/>
</dbReference>
<dbReference type="RefSeq" id="WP_342946561.1">
    <property type="nucleotide sequence ID" value="NZ_JAYMRV010000002.1"/>
</dbReference>
<proteinExistence type="predicted"/>
<gene>
    <name evidence="1" type="ORF">VSR73_09240</name>
</gene>
<dbReference type="InterPro" id="IPR019734">
    <property type="entry name" value="TPR_rpt"/>
</dbReference>
<reference evidence="1 2" key="1">
    <citation type="submission" date="2024-01" db="EMBL/GenBank/DDBJ databases">
        <title>The diversity of rhizobia nodulating Mimosa spp. in eleven states of Brazil covering several biomes is determined by host plant, location, and edaphic factors.</title>
        <authorList>
            <person name="Rouws L."/>
            <person name="Barauna A."/>
            <person name="Beukes C."/>
            <person name="De Faria S.M."/>
            <person name="Gross E."/>
            <person name="Dos Reis Junior F.B."/>
            <person name="Simon M."/>
            <person name="Maluk M."/>
            <person name="Odee D.W."/>
            <person name="Kenicer G."/>
            <person name="Young J.P.W."/>
            <person name="Reis V.M."/>
            <person name="Zilli J."/>
            <person name="James E.K."/>
        </authorList>
    </citation>
    <scope>NUCLEOTIDE SEQUENCE [LARGE SCALE GENOMIC DNA]</scope>
    <source>
        <strain evidence="1 2">JPY167</strain>
    </source>
</reference>
<dbReference type="Gene3D" id="1.25.40.10">
    <property type="entry name" value="Tetratricopeptide repeat domain"/>
    <property type="match status" value="2"/>
</dbReference>
<dbReference type="InterPro" id="IPR011990">
    <property type="entry name" value="TPR-like_helical_dom_sf"/>
</dbReference>
<organism evidence="1 2">
    <name type="scientific">Paraburkholderia ferrariae</name>
    <dbReference type="NCBI Taxonomy" id="386056"/>
    <lineage>
        <taxon>Bacteria</taxon>
        <taxon>Pseudomonadati</taxon>
        <taxon>Pseudomonadota</taxon>
        <taxon>Betaproteobacteria</taxon>
        <taxon>Burkholderiales</taxon>
        <taxon>Burkholderiaceae</taxon>
        <taxon>Paraburkholderia</taxon>
    </lineage>
</organism>
<sequence>MNIPSDSDLSRLVRFEQLAATDPRNTALLADAFDIALRARAFDFAERFLERERAVDATSPGLLFREARWHLAKGEHGEARALFETVRARTGPQSGVDTHLAAACAAQGDHARCVALLQPYAAQRSLPPGAWSLLIRALHHERQFDTALALVREQHDAFAGDAASLGAASLLCLDADDLRLAAALAARALELEPQQCEALIVSGFAVLNDSDGARACALFEAAVQVRATEPRAWSGLGFARLLGGESAGATQAFEASLKLSGDHVGTWHGLAWSRLAMNDHKGAEAAFEAALQRDRNFAETHGGLALTAYAQGRRDAAEQAVARALRLDRRSPTARYVQALMSGTRLDGNSRVTVEHILEGVRQRNAALPAKALFALARRGEKLDS</sequence>
<dbReference type="SMART" id="SM00028">
    <property type="entry name" value="TPR"/>
    <property type="match status" value="3"/>
</dbReference>
<dbReference type="EMBL" id="JAYMRV010000002">
    <property type="protein sequence ID" value="MEM5421241.1"/>
    <property type="molecule type" value="Genomic_DNA"/>
</dbReference>